<keyword evidence="8 15" id="KW-0472">Membrane</keyword>
<keyword evidence="3 12" id="KW-0245">EGF-like domain</keyword>
<dbReference type="Pfam" id="PF23106">
    <property type="entry name" value="EGF_Teneurin"/>
    <property type="match status" value="1"/>
</dbReference>
<feature type="transmembrane region" description="Helical" evidence="15">
    <location>
        <begin position="1087"/>
        <end position="1111"/>
    </location>
</feature>
<accession>A0A6P7T1C5</accession>
<evidence type="ECO:0000313" key="20">
    <source>
        <dbReference type="RefSeq" id="XP_029644523.1"/>
    </source>
</evidence>
<feature type="disulfide bond" evidence="12">
    <location>
        <begin position="249"/>
        <end position="258"/>
    </location>
</feature>
<name>A0A6P7T1C5_9MOLL</name>
<dbReference type="PROSITE" id="PS50026">
    <property type="entry name" value="EGF_3"/>
    <property type="match status" value="1"/>
</dbReference>
<dbReference type="InterPro" id="IPR016201">
    <property type="entry name" value="PSI"/>
</dbReference>
<dbReference type="InterPro" id="IPR000859">
    <property type="entry name" value="CUB_dom"/>
</dbReference>
<keyword evidence="5" id="KW-0732">Signal</keyword>
<dbReference type="Pfam" id="PF24973">
    <property type="entry name" value="EGF_LMN_ATRN"/>
    <property type="match status" value="1"/>
</dbReference>
<keyword evidence="11 13" id="KW-0424">Laminin EGF-like domain</keyword>
<keyword evidence="6" id="KW-0677">Repeat</keyword>
<dbReference type="Pfam" id="PF00053">
    <property type="entry name" value="EGF_laminin"/>
    <property type="match status" value="1"/>
</dbReference>
<dbReference type="Pfam" id="PF24972">
    <property type="entry name" value="GBD_ATRN"/>
    <property type="match status" value="1"/>
</dbReference>
<dbReference type="Pfam" id="PF24981">
    <property type="entry name" value="Beta-prop_ATRN-LZTR1"/>
    <property type="match status" value="1"/>
</dbReference>
<dbReference type="InterPro" id="IPR035914">
    <property type="entry name" value="Sperma_CUB_dom_sf"/>
</dbReference>
<dbReference type="RefSeq" id="XP_029644523.1">
    <property type="nucleotide sequence ID" value="XM_029788663.2"/>
</dbReference>
<comment type="caution">
    <text evidence="12">Lacks conserved residue(s) required for the propagation of feature annotation.</text>
</comment>
<evidence type="ECO:0000256" key="5">
    <source>
        <dbReference type="ARBA" id="ARBA00022729"/>
    </source>
</evidence>
<evidence type="ECO:0000259" key="18">
    <source>
        <dbReference type="PROSITE" id="PS50027"/>
    </source>
</evidence>
<dbReference type="CDD" id="cd00055">
    <property type="entry name" value="EGF_Lam"/>
    <property type="match status" value="2"/>
</dbReference>
<dbReference type="GO" id="GO:0005794">
    <property type="term" value="C:Golgi apparatus"/>
    <property type="evidence" value="ECO:0007669"/>
    <property type="project" value="TreeGrafter"/>
</dbReference>
<evidence type="ECO:0000256" key="11">
    <source>
        <dbReference type="ARBA" id="ARBA00023292"/>
    </source>
</evidence>
<evidence type="ECO:0000259" key="17">
    <source>
        <dbReference type="PROSITE" id="PS50026"/>
    </source>
</evidence>
<dbReference type="SUPFAM" id="SSF57184">
    <property type="entry name" value="Growth factor receptor domain"/>
    <property type="match status" value="1"/>
</dbReference>
<evidence type="ECO:0000256" key="13">
    <source>
        <dbReference type="PROSITE-ProRule" id="PRU00460"/>
    </source>
</evidence>
<dbReference type="PROSITE" id="PS50027">
    <property type="entry name" value="EGF_LAM_2"/>
    <property type="match status" value="1"/>
</dbReference>
<dbReference type="InterPro" id="IPR051568">
    <property type="entry name" value="LZTR1/Attractin"/>
</dbReference>
<dbReference type="Gene3D" id="2.120.10.80">
    <property type="entry name" value="Kelch-type beta propeller"/>
    <property type="match status" value="2"/>
</dbReference>
<dbReference type="Pfam" id="PF01437">
    <property type="entry name" value="PSI"/>
    <property type="match status" value="1"/>
</dbReference>
<dbReference type="InterPro" id="IPR002049">
    <property type="entry name" value="LE_dom"/>
</dbReference>
<feature type="compositionally biased region" description="Basic residues" evidence="14">
    <location>
        <begin position="1231"/>
        <end position="1240"/>
    </location>
</feature>
<dbReference type="CDD" id="cd00041">
    <property type="entry name" value="CUB"/>
    <property type="match status" value="1"/>
</dbReference>
<feature type="disulfide bond" evidence="13">
    <location>
        <begin position="905"/>
        <end position="919"/>
    </location>
</feature>
<evidence type="ECO:0000256" key="12">
    <source>
        <dbReference type="PROSITE-ProRule" id="PRU00076"/>
    </source>
</evidence>
<reference evidence="20" key="1">
    <citation type="submission" date="2025-08" db="UniProtKB">
        <authorList>
            <consortium name="RefSeq"/>
        </authorList>
    </citation>
    <scope>IDENTIFICATION</scope>
</reference>
<feature type="domain" description="EGF-like" evidence="17">
    <location>
        <begin position="228"/>
        <end position="259"/>
    </location>
</feature>
<feature type="region of interest" description="Disordered" evidence="14">
    <location>
        <begin position="1219"/>
        <end position="1247"/>
    </location>
</feature>
<evidence type="ECO:0000256" key="4">
    <source>
        <dbReference type="ARBA" id="ARBA00022692"/>
    </source>
</evidence>
<gene>
    <name evidence="20" type="primary">LOC115218754</name>
</gene>
<dbReference type="InterPro" id="IPR002165">
    <property type="entry name" value="Plexin_repeat"/>
</dbReference>
<dbReference type="SMART" id="SM00181">
    <property type="entry name" value="EGF"/>
    <property type="match status" value="4"/>
</dbReference>
<evidence type="ECO:0000256" key="2">
    <source>
        <dbReference type="ARBA" id="ARBA00022441"/>
    </source>
</evidence>
<dbReference type="InterPro" id="IPR056863">
    <property type="entry name" value="LMN_ATRN_NET-like_EGF"/>
</dbReference>
<dbReference type="InterPro" id="IPR015915">
    <property type="entry name" value="Kelch-typ_b-propeller"/>
</dbReference>
<evidence type="ECO:0000256" key="14">
    <source>
        <dbReference type="SAM" id="MobiDB-lite"/>
    </source>
</evidence>
<dbReference type="InterPro" id="IPR056737">
    <property type="entry name" value="Beta-prop_ATRN-MKLN-like"/>
</dbReference>
<dbReference type="SMART" id="SM00423">
    <property type="entry name" value="PSI"/>
    <property type="match status" value="5"/>
</dbReference>
<dbReference type="SMART" id="SM00180">
    <property type="entry name" value="EGF_Lam"/>
    <property type="match status" value="1"/>
</dbReference>
<feature type="domain" description="CUB" evidence="16">
    <location>
        <begin position="78"/>
        <end position="199"/>
    </location>
</feature>
<dbReference type="InterPro" id="IPR000742">
    <property type="entry name" value="EGF"/>
</dbReference>
<evidence type="ECO:0000256" key="15">
    <source>
        <dbReference type="SAM" id="Phobius"/>
    </source>
</evidence>
<dbReference type="Proteomes" id="UP000515154">
    <property type="component" value="Linkage group LG14"/>
</dbReference>
<protein>
    <submittedName>
        <fullName evidence="20">Attractin isoform X1</fullName>
    </submittedName>
</protein>
<comment type="subcellular location">
    <subcellularLocation>
        <location evidence="1">Membrane</location>
        <topology evidence="1">Single-pass membrane protein</topology>
    </subcellularLocation>
</comment>
<dbReference type="GO" id="GO:0005604">
    <property type="term" value="C:basement membrane"/>
    <property type="evidence" value="ECO:0007669"/>
    <property type="project" value="UniProtKB-ARBA"/>
</dbReference>
<evidence type="ECO:0000256" key="7">
    <source>
        <dbReference type="ARBA" id="ARBA00022989"/>
    </source>
</evidence>
<evidence type="ECO:0000259" key="16">
    <source>
        <dbReference type="PROSITE" id="PS01180"/>
    </source>
</evidence>
<dbReference type="FunFam" id="2.10.25.10:FF:000001">
    <property type="entry name" value="Tenascin C"/>
    <property type="match status" value="1"/>
</dbReference>
<evidence type="ECO:0000256" key="10">
    <source>
        <dbReference type="ARBA" id="ARBA00023180"/>
    </source>
</evidence>
<dbReference type="SUPFAM" id="SSF117281">
    <property type="entry name" value="Kelch motif"/>
    <property type="match status" value="2"/>
</dbReference>
<evidence type="ECO:0000256" key="1">
    <source>
        <dbReference type="ARBA" id="ARBA00004167"/>
    </source>
</evidence>
<dbReference type="PROSITE" id="PS01180">
    <property type="entry name" value="CUB"/>
    <property type="match status" value="1"/>
</dbReference>
<dbReference type="PANTHER" id="PTHR46376:SF2">
    <property type="entry name" value="DISTRACTED, ISOFORM B"/>
    <property type="match status" value="1"/>
</dbReference>
<dbReference type="PROSITE" id="PS01248">
    <property type="entry name" value="EGF_LAM_1"/>
    <property type="match status" value="1"/>
</dbReference>
<keyword evidence="4 15" id="KW-0812">Transmembrane</keyword>
<evidence type="ECO:0000256" key="8">
    <source>
        <dbReference type="ARBA" id="ARBA00023136"/>
    </source>
</evidence>
<dbReference type="PROSITE" id="PS01186">
    <property type="entry name" value="EGF_2"/>
    <property type="match status" value="1"/>
</dbReference>
<keyword evidence="9 12" id="KW-1015">Disulfide bond</keyword>
<feature type="disulfide bond" evidence="12">
    <location>
        <begin position="232"/>
        <end position="242"/>
    </location>
</feature>
<dbReference type="AlphaFoldDB" id="A0A6P7T1C5"/>
<keyword evidence="10" id="KW-0325">Glycoprotein</keyword>
<sequence>MAEIAMFVVQTKSKYRLPCRSLEYLLCLILCHLLLLVLVASNSSLSTCSRKRSDYNCYQGECRNGTCQCYIGWTGNYCDHCLGRQNLISMTGYVTDGPANYSENCKCSWLINPNTTNSSRPIHIQMLHFITECGWDHLYIYDGDSAFSTLLAAYSGVIIEDNKEESNIEITAKSGSAYLMFFSDLAFNMSGFNISYRVGGCPLKCSGHGLCENYVCRCQKGYVGDGCEIELCPNNCSNHGNCWNNQCECDTGYIGNDCSRKDGNDLWTRLPPEKQISGRASHQVAKVNDTVWVVGGYSFEEDTMLMSVFNLTEEKWTMFYPPPSTPDSRNPTPNSRHGHSLVLHENQLYMYGGVVGNNISNEFWMFDLGQEVWTLLKNSTWESYQLAVSGHTAHVVDDVMHVFFGHSPIYGYLHCIQEFYFGNKSWFIPETSGAIVKNTCWHSSVYDKNRQLIYVYGGYHSVSSATNHITDKLYSYNPKIRYWQVLRSSDSPRFLHSAILTTEGFMLTFGGNTHNEASVNSGAKCYSLDFMAYDVECDHWYCLEKPHLQKDVSRFGHAAVSHNNVMYIFNGFNGRMLRDIIKYTTGNCSAFTNATACKQSQPGVPCFWSEDSCVPRSQLANKKDYVCPPNNDIIMCSKIKNCRSCLSNYEKCSWCKKRCMSSSDCLDSHTDLADTDVPQSRIQTIFQLSNGFIVQHIQPQPVKTKDIKDCPVDVECSFLHSCALCQLEPNCFWIENNKSCVYKEKNNAKAVTQKCKVPCPSHTTCENCTKDECMWCSSAQRCVDMNSYVVSFLYGQCTKWNTDKNLCTKNRCSDIRTCKECQMNPICGWCHDVSNTGLGHCMEGGMSGPAKLPWNSHTLSTCPLSRWYFVQCPLCQCNGHSICNESTNICIECQNNTTGETCDRCQKGFFGAPQNGGLCKPCNCNKQAKLCDEQSGNCHCGTRGVVGKKCEWCDTSEKYIGNPNDGGTCYYQLLTDYQFTFNLSKPNDHYYTQINFMNRPSAGDRDVDFSVNCSRFANLNISYNSTSEPAGKILDSGARCYNYKMKFSHKQYTFGETDNTTFYVYVYGFKTPFSLQITFTQQRNIDLVNFFVTFFSCFLSLLLIAAIFWKIKQKYDVYRRRQRMFAELEQMASRPFAVVSIDIERRVDGCIAEKKEKQDYRKKKKVSNKPSPIALEPLNGQKAAVLSLLVQLPCGDEDYTPSNQSGLAIASALVSLGNPRKQSCEPNKSDKNKHRRHIHQSHPDACI</sequence>
<evidence type="ECO:0000256" key="3">
    <source>
        <dbReference type="ARBA" id="ARBA00022536"/>
    </source>
</evidence>
<feature type="domain" description="Laminin EGF-like" evidence="18">
    <location>
        <begin position="875"/>
        <end position="921"/>
    </location>
</feature>
<proteinExistence type="predicted"/>
<dbReference type="PROSITE" id="PS00022">
    <property type="entry name" value="EGF_1"/>
    <property type="match status" value="1"/>
</dbReference>
<dbReference type="FunFam" id="2.10.25.10:FF:000188">
    <property type="entry name" value="Laminin subunit gamma 2"/>
    <property type="match status" value="1"/>
</dbReference>
<dbReference type="SUPFAM" id="SSF49854">
    <property type="entry name" value="Spermadhesin, CUB domain"/>
    <property type="match status" value="1"/>
</dbReference>
<dbReference type="Gene3D" id="2.60.120.290">
    <property type="entry name" value="Spermadhesin, CUB domain"/>
    <property type="match status" value="1"/>
</dbReference>
<dbReference type="InterPro" id="IPR056732">
    <property type="entry name" value="GBD_ATRN"/>
</dbReference>
<dbReference type="SUPFAM" id="SSF57196">
    <property type="entry name" value="EGF/Laminin"/>
    <property type="match status" value="1"/>
</dbReference>
<dbReference type="InterPro" id="IPR009030">
    <property type="entry name" value="Growth_fac_rcpt_cys_sf"/>
</dbReference>
<evidence type="ECO:0000313" key="19">
    <source>
        <dbReference type="Proteomes" id="UP000515154"/>
    </source>
</evidence>
<evidence type="ECO:0000256" key="9">
    <source>
        <dbReference type="ARBA" id="ARBA00023157"/>
    </source>
</evidence>
<dbReference type="SMART" id="SM00042">
    <property type="entry name" value="CUB"/>
    <property type="match status" value="1"/>
</dbReference>
<dbReference type="PANTHER" id="PTHR46376">
    <property type="entry name" value="LEUCINE-ZIPPER-LIKE TRANSCRIPTIONAL REGULATOR 1"/>
    <property type="match status" value="1"/>
</dbReference>
<evidence type="ECO:0000256" key="6">
    <source>
        <dbReference type="ARBA" id="ARBA00022737"/>
    </source>
</evidence>
<keyword evidence="7 15" id="KW-1133">Transmembrane helix</keyword>
<dbReference type="GO" id="GO:0016020">
    <property type="term" value="C:membrane"/>
    <property type="evidence" value="ECO:0007669"/>
    <property type="project" value="UniProtKB-SubCell"/>
</dbReference>
<dbReference type="Gene3D" id="2.10.25.10">
    <property type="entry name" value="Laminin"/>
    <property type="match status" value="3"/>
</dbReference>
<dbReference type="KEGG" id="osn:115218754"/>
<keyword evidence="19" id="KW-1185">Reference proteome</keyword>
<organism evidence="19 20">
    <name type="scientific">Octopus sinensis</name>
    <name type="common">East Asian common octopus</name>
    <dbReference type="NCBI Taxonomy" id="2607531"/>
    <lineage>
        <taxon>Eukaryota</taxon>
        <taxon>Metazoa</taxon>
        <taxon>Spiralia</taxon>
        <taxon>Lophotrochozoa</taxon>
        <taxon>Mollusca</taxon>
        <taxon>Cephalopoda</taxon>
        <taxon>Coleoidea</taxon>
        <taxon>Octopodiformes</taxon>
        <taxon>Octopoda</taxon>
        <taxon>Incirrata</taxon>
        <taxon>Octopodidae</taxon>
        <taxon>Octopus</taxon>
    </lineage>
</organism>
<feature type="disulfide bond" evidence="13">
    <location>
        <begin position="893"/>
        <end position="902"/>
    </location>
</feature>
<keyword evidence="2" id="KW-0880">Kelch repeat</keyword>